<dbReference type="InterPro" id="IPR036388">
    <property type="entry name" value="WH-like_DNA-bd_sf"/>
</dbReference>
<dbReference type="EMBL" id="CP123498">
    <property type="protein sequence ID" value="WGL96821.1"/>
    <property type="molecule type" value="Genomic_DNA"/>
</dbReference>
<evidence type="ECO:0000313" key="6">
    <source>
        <dbReference type="Proteomes" id="UP001177595"/>
    </source>
</evidence>
<evidence type="ECO:0000313" key="4">
    <source>
        <dbReference type="EMBL" id="WGL96821.1"/>
    </source>
</evidence>
<evidence type="ECO:0000259" key="3">
    <source>
        <dbReference type="PROSITE" id="PS51755"/>
    </source>
</evidence>
<feature type="DNA-binding region" description="OmpR/PhoB-type" evidence="2">
    <location>
        <begin position="1"/>
        <end position="96"/>
    </location>
</feature>
<name>A0AA95GSX9_9GAMM</name>
<dbReference type="AlphaFoldDB" id="A0AA95GSX9"/>
<dbReference type="Proteomes" id="UP001177597">
    <property type="component" value="Chromosome"/>
</dbReference>
<organism evidence="5 6">
    <name type="scientific">Arsenophonus nasoniae</name>
    <name type="common">son-killer infecting Nasonia vitripennis</name>
    <dbReference type="NCBI Taxonomy" id="638"/>
    <lineage>
        <taxon>Bacteria</taxon>
        <taxon>Pseudomonadati</taxon>
        <taxon>Pseudomonadota</taxon>
        <taxon>Gammaproteobacteria</taxon>
        <taxon>Enterobacterales</taxon>
        <taxon>Morganellaceae</taxon>
        <taxon>Arsenophonus</taxon>
    </lineage>
</organism>
<accession>A0AA95GSX9</accession>
<dbReference type="Pfam" id="PF00486">
    <property type="entry name" value="Trans_reg_C"/>
    <property type="match status" value="1"/>
</dbReference>
<dbReference type="Gene3D" id="1.10.10.10">
    <property type="entry name" value="Winged helix-like DNA-binding domain superfamily/Winged helix DNA-binding domain"/>
    <property type="match status" value="1"/>
</dbReference>
<dbReference type="Proteomes" id="UP001177595">
    <property type="component" value="Chromosome"/>
</dbReference>
<dbReference type="EMBL" id="CP123504">
    <property type="protein sequence ID" value="WGM02821.1"/>
    <property type="molecule type" value="Genomic_DNA"/>
</dbReference>
<evidence type="ECO:0000313" key="5">
    <source>
        <dbReference type="EMBL" id="WGM02821.1"/>
    </source>
</evidence>
<dbReference type="PROSITE" id="PS51755">
    <property type="entry name" value="OMPR_PHOB"/>
    <property type="match status" value="1"/>
</dbReference>
<dbReference type="GO" id="GO:0006355">
    <property type="term" value="P:regulation of DNA-templated transcription"/>
    <property type="evidence" value="ECO:0007669"/>
    <property type="project" value="InterPro"/>
</dbReference>
<gene>
    <name evidence="4" type="ORF">QE207_09965</name>
    <name evidence="5" type="ORF">QE210_07040</name>
</gene>
<proteinExistence type="predicted"/>
<dbReference type="InterPro" id="IPR001867">
    <property type="entry name" value="OmpR/PhoB-type_DNA-bd"/>
</dbReference>
<protein>
    <submittedName>
        <fullName evidence="5">Winged helix-turn-helix domain-containing protein</fullName>
    </submittedName>
</protein>
<evidence type="ECO:0000256" key="2">
    <source>
        <dbReference type="PROSITE-ProRule" id="PRU01091"/>
    </source>
</evidence>
<evidence type="ECO:0000256" key="1">
    <source>
        <dbReference type="ARBA" id="ARBA00023125"/>
    </source>
</evidence>
<keyword evidence="1 2" id="KW-0238">DNA-binding</keyword>
<dbReference type="RefSeq" id="WP_280625982.1">
    <property type="nucleotide sequence ID" value="NZ_CP123498.1"/>
</dbReference>
<dbReference type="InterPro" id="IPR016032">
    <property type="entry name" value="Sig_transdc_resp-reg_C-effctor"/>
</dbReference>
<dbReference type="GO" id="GO:0000160">
    <property type="term" value="P:phosphorelay signal transduction system"/>
    <property type="evidence" value="ECO:0007669"/>
    <property type="project" value="InterPro"/>
</dbReference>
<feature type="domain" description="OmpR/PhoB-type" evidence="3">
    <location>
        <begin position="1"/>
        <end position="96"/>
    </location>
</feature>
<sequence length="131" mass="15568">MKSYIVINSVGRTVEVEDEVVKLTPKEFLMLEVILNFSHDKDTMDLEHLIQYVWMDRYRSITANNVSQLFSRVRKKLYNVSGYLDLKRMPNGMICAIIKDGTEILWNEKPPKRYLLITHIYNYLKKLQIKL</sequence>
<dbReference type="GO" id="GO:0003677">
    <property type="term" value="F:DNA binding"/>
    <property type="evidence" value="ECO:0007669"/>
    <property type="project" value="UniProtKB-UniRule"/>
</dbReference>
<dbReference type="SUPFAM" id="SSF46894">
    <property type="entry name" value="C-terminal effector domain of the bipartite response regulators"/>
    <property type="match status" value="1"/>
</dbReference>
<reference evidence="5" key="1">
    <citation type="submission" date="2023-04" db="EMBL/GenBank/DDBJ databases">
        <title>Genome dynamics across the evolutionary transition to endosymbiosis.</title>
        <authorList>
            <person name="Siozios S."/>
            <person name="Nadal-Jimenez P."/>
            <person name="Azagi T."/>
            <person name="Sprong H."/>
            <person name="Frost C.L."/>
            <person name="Parratt S.R."/>
            <person name="Taylor G."/>
            <person name="Brettell L."/>
            <person name="Lew K.C."/>
            <person name="Croft L."/>
            <person name="King K.C."/>
            <person name="Brockhurst M.A."/>
            <person name="Hypsa V."/>
            <person name="Novakova E."/>
            <person name="Darby A.C."/>
            <person name="Hurst G.D.D."/>
        </authorList>
    </citation>
    <scope>NUCLEOTIDE SEQUENCE</scope>
    <source>
        <strain evidence="4">AIh</strain>
        <strain evidence="5">APv</strain>
    </source>
</reference>